<comment type="caution">
    <text evidence="1">The sequence shown here is derived from an EMBL/GenBank/DDBJ whole genome shotgun (WGS) entry which is preliminary data.</text>
</comment>
<evidence type="ECO:0000313" key="2">
    <source>
        <dbReference type="Proteomes" id="UP000063236"/>
    </source>
</evidence>
<reference evidence="1 2" key="1">
    <citation type="submission" date="2015-11" db="EMBL/GenBank/DDBJ databases">
        <title>Expanding the genomic diversity of Burkholderia species for the development of highly accurate diagnostics.</title>
        <authorList>
            <person name="Sahl J."/>
            <person name="Keim P."/>
            <person name="Wagner D."/>
        </authorList>
    </citation>
    <scope>NUCLEOTIDE SEQUENCE [LARGE SCALE GENOMIC DNA]</scope>
    <source>
        <strain evidence="1 2">MSMB378WGS</strain>
    </source>
</reference>
<gene>
    <name evidence="1" type="ORF">WL88_10605</name>
</gene>
<accession>A0AAW3PKJ7</accession>
<dbReference type="AlphaFoldDB" id="A0AAW3PKJ7"/>
<evidence type="ECO:0008006" key="3">
    <source>
        <dbReference type="Google" id="ProtNLM"/>
    </source>
</evidence>
<protein>
    <recommendedName>
        <fullName evidence="3">Secreted protein</fullName>
    </recommendedName>
</protein>
<proteinExistence type="predicted"/>
<sequence length="75" mass="8505">MRVMAVSVLRSVMVAGCERHSMHVVMMLGRALFGVQDPDFAGFGMRGDAFHRDGRKRLNRQAQCQQHDDEEFAPI</sequence>
<organism evidence="1 2">
    <name type="scientific">Burkholderia diffusa</name>
    <dbReference type="NCBI Taxonomy" id="488732"/>
    <lineage>
        <taxon>Bacteria</taxon>
        <taxon>Pseudomonadati</taxon>
        <taxon>Pseudomonadota</taxon>
        <taxon>Betaproteobacteria</taxon>
        <taxon>Burkholderiales</taxon>
        <taxon>Burkholderiaceae</taxon>
        <taxon>Burkholderia</taxon>
        <taxon>Burkholderia cepacia complex</taxon>
    </lineage>
</organism>
<evidence type="ECO:0000313" key="1">
    <source>
        <dbReference type="EMBL" id="KWF57291.1"/>
    </source>
</evidence>
<dbReference type="EMBL" id="LPJV01000015">
    <property type="protein sequence ID" value="KWF57291.1"/>
    <property type="molecule type" value="Genomic_DNA"/>
</dbReference>
<dbReference type="Proteomes" id="UP000063236">
    <property type="component" value="Unassembled WGS sequence"/>
</dbReference>
<name>A0AAW3PKJ7_9BURK</name>